<evidence type="ECO:0000256" key="1">
    <source>
        <dbReference type="SAM" id="MobiDB-lite"/>
    </source>
</evidence>
<dbReference type="EMBL" id="MNPL01010571">
    <property type="protein sequence ID" value="OQR73045.1"/>
    <property type="molecule type" value="Genomic_DNA"/>
</dbReference>
<feature type="compositionally biased region" description="Low complexity" evidence="1">
    <location>
        <begin position="49"/>
        <end position="69"/>
    </location>
</feature>
<sequence length="154" mass="17810">MASTSRTTGANHVGGKRSAFVTAKVRTAIRTQTPPRQRAGRTQIRPKPTSTSTLWRTRQTTTPTRTTNPTPCLRWRRRRRPTAYACTTVLGSSLCVPTTSHWLHPCWVCHLRPDCPCILWRRWHFRCQDRTYQTCRAWASRALRVRPCHSNITL</sequence>
<comment type="caution">
    <text evidence="2">The sequence shown here is derived from an EMBL/GenBank/DDBJ whole genome shotgun (WGS) entry which is preliminary data.</text>
</comment>
<reference evidence="2 3" key="1">
    <citation type="journal article" date="2017" name="Gigascience">
        <title>Draft genome of the honey bee ectoparasitic mite, Tropilaelaps mercedesae, is shaped by the parasitic life history.</title>
        <authorList>
            <person name="Dong X."/>
            <person name="Armstrong S.D."/>
            <person name="Xia D."/>
            <person name="Makepeace B.L."/>
            <person name="Darby A.C."/>
            <person name="Kadowaki T."/>
        </authorList>
    </citation>
    <scope>NUCLEOTIDE SEQUENCE [LARGE SCALE GENOMIC DNA]</scope>
    <source>
        <strain evidence="2">Wuxi-XJTLU</strain>
    </source>
</reference>
<proteinExistence type="predicted"/>
<keyword evidence="3" id="KW-1185">Reference proteome</keyword>
<feature type="compositionally biased region" description="Polar residues" evidence="1">
    <location>
        <begin position="1"/>
        <end position="10"/>
    </location>
</feature>
<feature type="region of interest" description="Disordered" evidence="1">
    <location>
        <begin position="1"/>
        <end position="69"/>
    </location>
</feature>
<dbReference type="Proteomes" id="UP000192247">
    <property type="component" value="Unassembled WGS sequence"/>
</dbReference>
<dbReference type="InParanoid" id="A0A1V9XHN3"/>
<organism evidence="2 3">
    <name type="scientific">Tropilaelaps mercedesae</name>
    <dbReference type="NCBI Taxonomy" id="418985"/>
    <lineage>
        <taxon>Eukaryota</taxon>
        <taxon>Metazoa</taxon>
        <taxon>Ecdysozoa</taxon>
        <taxon>Arthropoda</taxon>
        <taxon>Chelicerata</taxon>
        <taxon>Arachnida</taxon>
        <taxon>Acari</taxon>
        <taxon>Parasitiformes</taxon>
        <taxon>Mesostigmata</taxon>
        <taxon>Gamasina</taxon>
        <taxon>Dermanyssoidea</taxon>
        <taxon>Laelapidae</taxon>
        <taxon>Tropilaelaps</taxon>
    </lineage>
</organism>
<evidence type="ECO:0000313" key="2">
    <source>
        <dbReference type="EMBL" id="OQR73045.1"/>
    </source>
</evidence>
<protein>
    <submittedName>
        <fullName evidence="2">Uncharacterized protein</fullName>
    </submittedName>
</protein>
<name>A0A1V9XHN3_9ACAR</name>
<gene>
    <name evidence="2" type="ORF">BIW11_03664</name>
</gene>
<accession>A0A1V9XHN3</accession>
<evidence type="ECO:0000313" key="3">
    <source>
        <dbReference type="Proteomes" id="UP000192247"/>
    </source>
</evidence>
<dbReference type="AlphaFoldDB" id="A0A1V9XHN3"/>